<protein>
    <submittedName>
        <fullName evidence="2">Uncharacterized protein</fullName>
    </submittedName>
</protein>
<comment type="caution">
    <text evidence="2">The sequence shown here is derived from an EMBL/GenBank/DDBJ whole genome shotgun (WGS) entry which is preliminary data.</text>
</comment>
<name>A0AAW1UB28_9CUCU</name>
<dbReference type="AlphaFoldDB" id="A0AAW1UB28"/>
<evidence type="ECO:0000313" key="3">
    <source>
        <dbReference type="Proteomes" id="UP001431783"/>
    </source>
</evidence>
<organism evidence="2 3">
    <name type="scientific">Henosepilachna vigintioctopunctata</name>
    <dbReference type="NCBI Taxonomy" id="420089"/>
    <lineage>
        <taxon>Eukaryota</taxon>
        <taxon>Metazoa</taxon>
        <taxon>Ecdysozoa</taxon>
        <taxon>Arthropoda</taxon>
        <taxon>Hexapoda</taxon>
        <taxon>Insecta</taxon>
        <taxon>Pterygota</taxon>
        <taxon>Neoptera</taxon>
        <taxon>Endopterygota</taxon>
        <taxon>Coleoptera</taxon>
        <taxon>Polyphaga</taxon>
        <taxon>Cucujiformia</taxon>
        <taxon>Coccinelloidea</taxon>
        <taxon>Coccinellidae</taxon>
        <taxon>Epilachninae</taxon>
        <taxon>Epilachnini</taxon>
        <taxon>Henosepilachna</taxon>
    </lineage>
</organism>
<accession>A0AAW1UB28</accession>
<reference evidence="2 3" key="1">
    <citation type="submission" date="2023-03" db="EMBL/GenBank/DDBJ databases">
        <title>Genome insight into feeding habits of ladybird beetles.</title>
        <authorList>
            <person name="Li H.-S."/>
            <person name="Huang Y.-H."/>
            <person name="Pang H."/>
        </authorList>
    </citation>
    <scope>NUCLEOTIDE SEQUENCE [LARGE SCALE GENOMIC DNA]</scope>
    <source>
        <strain evidence="2">SYSU_2023b</strain>
        <tissue evidence="2">Whole body</tissue>
    </source>
</reference>
<dbReference type="EMBL" id="JARQZJ010000064">
    <property type="protein sequence ID" value="KAK9880174.1"/>
    <property type="molecule type" value="Genomic_DNA"/>
</dbReference>
<proteinExistence type="predicted"/>
<feature type="region of interest" description="Disordered" evidence="1">
    <location>
        <begin position="9"/>
        <end position="47"/>
    </location>
</feature>
<sequence>MSLNYRLLHISTPGTKNTHPRKDRLRHHEVYSDDDEEKTSNKSLASRPTFSKSLSDEVVNDLCTGDFVLVRFSSNKNNVTHDMGQVSNKYDDGDYEVKFLRKTAKGKFVFPNAEDVASVNVKDIIQVLTDFETHRGIYSFLDLNFNSNIN</sequence>
<evidence type="ECO:0000313" key="2">
    <source>
        <dbReference type="EMBL" id="KAK9880174.1"/>
    </source>
</evidence>
<dbReference type="Proteomes" id="UP001431783">
    <property type="component" value="Unassembled WGS sequence"/>
</dbReference>
<gene>
    <name evidence="2" type="ORF">WA026_010047</name>
</gene>
<evidence type="ECO:0000256" key="1">
    <source>
        <dbReference type="SAM" id="MobiDB-lite"/>
    </source>
</evidence>
<keyword evidence="3" id="KW-1185">Reference proteome</keyword>